<name>A0A136ITP9_9PEZI</name>
<evidence type="ECO:0000313" key="3">
    <source>
        <dbReference type="EMBL" id="KXJ88166.1"/>
    </source>
</evidence>
<dbReference type="InterPro" id="IPR001087">
    <property type="entry name" value="GDSL"/>
</dbReference>
<dbReference type="OrthoDB" id="1600564at2759"/>
<dbReference type="GO" id="GO:0016788">
    <property type="term" value="F:hydrolase activity, acting on ester bonds"/>
    <property type="evidence" value="ECO:0007669"/>
    <property type="project" value="InterPro"/>
</dbReference>
<keyword evidence="2" id="KW-0732">Signal</keyword>
<dbReference type="InterPro" id="IPR051058">
    <property type="entry name" value="GDSL_Est/Lipase"/>
</dbReference>
<dbReference type="PANTHER" id="PTHR45648">
    <property type="entry name" value="GDSL LIPASE/ACYLHYDROLASE FAMILY PROTEIN (AFU_ORTHOLOGUE AFUA_4G14700)"/>
    <property type="match status" value="1"/>
</dbReference>
<keyword evidence="4" id="KW-1185">Reference proteome</keyword>
<feature type="signal peptide" evidence="2">
    <location>
        <begin position="1"/>
        <end position="21"/>
    </location>
</feature>
<organism evidence="3 4">
    <name type="scientific">Microdochium bolleyi</name>
    <dbReference type="NCBI Taxonomy" id="196109"/>
    <lineage>
        <taxon>Eukaryota</taxon>
        <taxon>Fungi</taxon>
        <taxon>Dikarya</taxon>
        <taxon>Ascomycota</taxon>
        <taxon>Pezizomycotina</taxon>
        <taxon>Sordariomycetes</taxon>
        <taxon>Xylariomycetidae</taxon>
        <taxon>Xylariales</taxon>
        <taxon>Microdochiaceae</taxon>
        <taxon>Microdochium</taxon>
    </lineage>
</organism>
<dbReference type="AlphaFoldDB" id="A0A136ITP9"/>
<dbReference type="Gene3D" id="3.40.50.1110">
    <property type="entry name" value="SGNH hydrolase"/>
    <property type="match status" value="1"/>
</dbReference>
<evidence type="ECO:0000313" key="4">
    <source>
        <dbReference type="Proteomes" id="UP000070501"/>
    </source>
</evidence>
<gene>
    <name evidence="3" type="ORF">Micbo1qcDRAFT_214807</name>
</gene>
<accession>A0A136ITP9</accession>
<evidence type="ECO:0000256" key="1">
    <source>
        <dbReference type="ARBA" id="ARBA00022801"/>
    </source>
</evidence>
<proteinExistence type="predicted"/>
<evidence type="ECO:0008006" key="5">
    <source>
        <dbReference type="Google" id="ProtNLM"/>
    </source>
</evidence>
<dbReference type="InterPro" id="IPR036514">
    <property type="entry name" value="SGNH_hydro_sf"/>
</dbReference>
<dbReference type="Proteomes" id="UP000070501">
    <property type="component" value="Unassembled WGS sequence"/>
</dbReference>
<dbReference type="EMBL" id="KQ964259">
    <property type="protein sequence ID" value="KXJ88166.1"/>
    <property type="molecule type" value="Genomic_DNA"/>
</dbReference>
<keyword evidence="1" id="KW-0378">Hydrolase</keyword>
<reference evidence="4" key="1">
    <citation type="submission" date="2016-02" db="EMBL/GenBank/DDBJ databases">
        <title>Draft genome sequence of Microdochium bolleyi, a fungal endophyte of beachgrass.</title>
        <authorList>
            <consortium name="DOE Joint Genome Institute"/>
            <person name="David A.S."/>
            <person name="May G."/>
            <person name="Haridas S."/>
            <person name="Lim J."/>
            <person name="Wang M."/>
            <person name="Labutti K."/>
            <person name="Lipzen A."/>
            <person name="Barry K."/>
            <person name="Grigoriev I.V."/>
        </authorList>
    </citation>
    <scope>NUCLEOTIDE SEQUENCE [LARGE SCALE GENOMIC DNA]</scope>
    <source>
        <strain evidence="4">J235TASD1</strain>
    </source>
</reference>
<evidence type="ECO:0000256" key="2">
    <source>
        <dbReference type="SAM" id="SignalP"/>
    </source>
</evidence>
<dbReference type="InParanoid" id="A0A136ITP9"/>
<sequence>MAISPYSLLTLAALTSHLTQAVPTYSPHDDTPSFAWDKVEHVITFGNSYTYVQGTAGHQNYSFIGDYLPGNFTFSPDKLLSNKIIADYTGTSAGGPNWIEFLTDCGVEPGVYSPSTCNKKRGHGHRRQRELWDFAFAGANYAEQFLPLHHDYTVPMVNQTQQYLSYAHQTLSPRFRHPDRSDVLVAVWIGINDINDIKLAPTPGLSQDEQLKLYSEKYDAINAALFEQSIVPLHKQAGFRNFLFMNIPPYDRAPGNLPLPADSRHPTKEMVDLWNRSLARQVAAFQKTPTSGGGGHGKDKVTALLYDANAFLNGILDDPLRHGFTNTTSPCAAAKGNPDVAVHPGKYGCLPLEEYFWFDAGHM</sequence>
<dbReference type="PANTHER" id="PTHR45648:SF85">
    <property type="entry name" value="A, PUTATIVE (AFU_ORTHOLOGUE AFUA_2G10760)-RELATED"/>
    <property type="match status" value="1"/>
</dbReference>
<dbReference type="Pfam" id="PF00657">
    <property type="entry name" value="Lipase_GDSL"/>
    <property type="match status" value="1"/>
</dbReference>
<feature type="chain" id="PRO_5007293122" description="Lysophospholipase A" evidence="2">
    <location>
        <begin position="22"/>
        <end position="363"/>
    </location>
</feature>
<dbReference type="STRING" id="196109.A0A136ITP9"/>
<dbReference type="CDD" id="cd01846">
    <property type="entry name" value="fatty_acyltransferase_like"/>
    <property type="match status" value="1"/>
</dbReference>
<protein>
    <recommendedName>
        <fullName evidence="5">Lysophospholipase A</fullName>
    </recommendedName>
</protein>